<comment type="caution">
    <text evidence="1">The sequence shown here is derived from an EMBL/GenBank/DDBJ whole genome shotgun (WGS) entry which is preliminary data.</text>
</comment>
<dbReference type="AlphaFoldDB" id="X0YCL1"/>
<gene>
    <name evidence="1" type="ORF">S01H1_66938</name>
</gene>
<organism evidence="1">
    <name type="scientific">marine sediment metagenome</name>
    <dbReference type="NCBI Taxonomy" id="412755"/>
    <lineage>
        <taxon>unclassified sequences</taxon>
        <taxon>metagenomes</taxon>
        <taxon>ecological metagenomes</taxon>
    </lineage>
</organism>
<reference evidence="1" key="1">
    <citation type="journal article" date="2014" name="Front. Microbiol.">
        <title>High frequency of phylogenetically diverse reductive dehalogenase-homologous genes in deep subseafloor sedimentary metagenomes.</title>
        <authorList>
            <person name="Kawai M."/>
            <person name="Futagami T."/>
            <person name="Toyoda A."/>
            <person name="Takaki Y."/>
            <person name="Nishi S."/>
            <person name="Hori S."/>
            <person name="Arai W."/>
            <person name="Tsubouchi T."/>
            <person name="Morono Y."/>
            <person name="Uchiyama I."/>
            <person name="Ito T."/>
            <person name="Fujiyama A."/>
            <person name="Inagaki F."/>
            <person name="Takami H."/>
        </authorList>
    </citation>
    <scope>NUCLEOTIDE SEQUENCE</scope>
    <source>
        <strain evidence="1">Expedition CK06-06</strain>
    </source>
</reference>
<sequence length="127" mass="14279">FAKDTQIELMDGQCVPINKIQIDDVLRFGERVVGVVEINATDLDTKEYYLNNGMIICGGPNIQICDLDLGIMSTLDLSGKKINNKKLYHLLTDKSTFYINGIRVYDYNAGIEKYLASDNLKLLTVLL</sequence>
<feature type="non-terminal residue" evidence="1">
    <location>
        <position position="1"/>
    </location>
</feature>
<evidence type="ECO:0000313" key="1">
    <source>
        <dbReference type="EMBL" id="GAG34571.1"/>
    </source>
</evidence>
<protein>
    <submittedName>
        <fullName evidence="1">Uncharacterized protein</fullName>
    </submittedName>
</protein>
<accession>X0YCL1</accession>
<dbReference type="EMBL" id="BARS01044286">
    <property type="protein sequence ID" value="GAG34571.1"/>
    <property type="molecule type" value="Genomic_DNA"/>
</dbReference>
<name>X0YCL1_9ZZZZ</name>
<proteinExistence type="predicted"/>